<dbReference type="Pfam" id="PF00044">
    <property type="entry name" value="Gp_dh_N"/>
    <property type="match status" value="1"/>
</dbReference>
<evidence type="ECO:0000256" key="1">
    <source>
        <dbReference type="ARBA" id="ARBA00023002"/>
    </source>
</evidence>
<dbReference type="Gene3D" id="3.30.360.10">
    <property type="entry name" value="Dihydrodipicolinate Reductase, domain 2"/>
    <property type="match status" value="1"/>
</dbReference>
<dbReference type="InterPro" id="IPR020831">
    <property type="entry name" value="GlycerAld/Erythrose_P_DH"/>
</dbReference>
<evidence type="ECO:0000313" key="5">
    <source>
        <dbReference type="Proteomes" id="UP001285855"/>
    </source>
</evidence>
<dbReference type="InterPro" id="IPR020829">
    <property type="entry name" value="GlycerAld_3-P_DH_cat"/>
</dbReference>
<reference evidence="4 5" key="1">
    <citation type="submission" date="2023-11" db="EMBL/GenBank/DDBJ databases">
        <title>Winogradskyella pelagius sp. nov., isolated from coastal sediment.</title>
        <authorList>
            <person name="Li F."/>
        </authorList>
    </citation>
    <scope>NUCLEOTIDE SEQUENCE [LARGE SCALE GENOMIC DNA]</scope>
    <source>
        <strain evidence="4 5">KCTC 23502</strain>
    </source>
</reference>
<dbReference type="Gene3D" id="3.40.50.720">
    <property type="entry name" value="NAD(P)-binding Rossmann-like Domain"/>
    <property type="match status" value="1"/>
</dbReference>
<dbReference type="SUPFAM" id="SSF51735">
    <property type="entry name" value="NAD(P)-binding Rossmann-fold domains"/>
    <property type="match status" value="1"/>
</dbReference>
<accession>A0ABU5EMK6</accession>
<proteinExistence type="inferred from homology"/>
<dbReference type="InterPro" id="IPR020830">
    <property type="entry name" value="GlycerAld_3-P_DH_AS"/>
</dbReference>
<evidence type="ECO:0000259" key="3">
    <source>
        <dbReference type="SMART" id="SM00846"/>
    </source>
</evidence>
<dbReference type="PRINTS" id="PR00078">
    <property type="entry name" value="G3PDHDRGNASE"/>
</dbReference>
<dbReference type="GO" id="GO:0004365">
    <property type="term" value="F:glyceraldehyde-3-phosphate dehydrogenase (NAD+) (phosphorylating) activity"/>
    <property type="evidence" value="ECO:0007669"/>
    <property type="project" value="UniProtKB-EC"/>
</dbReference>
<dbReference type="InterPro" id="IPR036291">
    <property type="entry name" value="NAD(P)-bd_dom_sf"/>
</dbReference>
<comment type="caution">
    <text evidence="4">The sequence shown here is derived from an EMBL/GenBank/DDBJ whole genome shotgun (WGS) entry which is preliminary data.</text>
</comment>
<name>A0ABU5EMK6_9FLAO</name>
<organism evidence="4 5">
    <name type="scientific">Winogradskyella aquimaris</name>
    <dbReference type="NCBI Taxonomy" id="864074"/>
    <lineage>
        <taxon>Bacteria</taxon>
        <taxon>Pseudomonadati</taxon>
        <taxon>Bacteroidota</taxon>
        <taxon>Flavobacteriia</taxon>
        <taxon>Flavobacteriales</taxon>
        <taxon>Flavobacteriaceae</taxon>
        <taxon>Winogradskyella</taxon>
    </lineage>
</organism>
<evidence type="ECO:0000256" key="2">
    <source>
        <dbReference type="RuleBase" id="RU000397"/>
    </source>
</evidence>
<dbReference type="PANTHER" id="PTHR43454:SF1">
    <property type="entry name" value="GLYCERALDEHYDE 3-PHOSPHATE DEHYDROGENASE NAD(P) BINDING DOMAIN-CONTAINING PROTEIN"/>
    <property type="match status" value="1"/>
</dbReference>
<dbReference type="CDD" id="cd18126">
    <property type="entry name" value="GAPDH_I_C"/>
    <property type="match status" value="1"/>
</dbReference>
<dbReference type="NCBIfam" id="NF006139">
    <property type="entry name" value="PRK08289.1"/>
    <property type="match status" value="1"/>
</dbReference>
<dbReference type="SUPFAM" id="SSF55347">
    <property type="entry name" value="Glyceraldehyde-3-phosphate dehydrogenase-like, C-terminal domain"/>
    <property type="match status" value="1"/>
</dbReference>
<sequence length="482" mass="53650">MGFNDTYEKELAFQADRRRATVEFIKTVSDLWYDNSIELVLFRNQLIDRKVSEILNLHEYAGEFVQKPISIFDSVEIAQAIKKLNLPPAKLDIGKLTYEYHMEDQKYDNATAFVSSRLKEAKKSKELEPKDVILYGFGRIGRLVARELMTRTGKGNQLRLRAIVTRGEINETVLEKRASLLRNDSVHGDFSGMVSVDVKNSALIVNGTTVNIISANAPEDIDYTKYGINNALVIDNTGAFRDEKALGRHLKAKGVEKVLLTAPGKGVPNIVHGVNHLEHNPDQVKIFSAASCTTNAITPVLKAIEDSFGVKSGHLETIHAYTNDQNLVDNFHKKYRRGRAAALNMVITETGAGQAVSKALPSLEGKLTSNAIRVPVPNGSLAILNLELGKKATVDSINSIMKKYALEGDLVEQIKYEMSDELVSSDIVGSSAPSIYDSKATIVRGDGKNAILYIWYDNEYGYSHQVIRLAKYISKVRRYTYY</sequence>
<dbReference type="Pfam" id="PF02800">
    <property type="entry name" value="Gp_dh_C"/>
    <property type="match status" value="1"/>
</dbReference>
<feature type="domain" description="Glyceraldehyde 3-phosphate dehydrogenase NAD(P) binding" evidence="3">
    <location>
        <begin position="130"/>
        <end position="292"/>
    </location>
</feature>
<evidence type="ECO:0000313" key="4">
    <source>
        <dbReference type="EMBL" id="MDY2587691.1"/>
    </source>
</evidence>
<keyword evidence="5" id="KW-1185">Reference proteome</keyword>
<comment type="similarity">
    <text evidence="2">Belongs to the glyceraldehyde-3-phosphate dehydrogenase family.</text>
</comment>
<dbReference type="PANTHER" id="PTHR43454">
    <property type="entry name" value="GLYCERALDEHYDE-3-PHOSPHATE DEHYDROGENASE"/>
    <property type="match status" value="1"/>
</dbReference>
<dbReference type="SMART" id="SM00846">
    <property type="entry name" value="Gp_dh_N"/>
    <property type="match status" value="1"/>
</dbReference>
<gene>
    <name evidence="4" type="ORF">SNF14_10095</name>
</gene>
<dbReference type="Proteomes" id="UP001285855">
    <property type="component" value="Unassembled WGS sequence"/>
</dbReference>
<keyword evidence="1 4" id="KW-0560">Oxidoreductase</keyword>
<dbReference type="CDD" id="cd05214">
    <property type="entry name" value="GAPDH_I_N"/>
    <property type="match status" value="1"/>
</dbReference>
<dbReference type="PROSITE" id="PS00071">
    <property type="entry name" value="GAPDH"/>
    <property type="match status" value="1"/>
</dbReference>
<dbReference type="RefSeq" id="WP_320556044.1">
    <property type="nucleotide sequence ID" value="NZ_JAXDAE010000009.1"/>
</dbReference>
<dbReference type="EMBL" id="JAXDAE010000009">
    <property type="protein sequence ID" value="MDY2587691.1"/>
    <property type="molecule type" value="Genomic_DNA"/>
</dbReference>
<dbReference type="InterPro" id="IPR020828">
    <property type="entry name" value="GlycerAld_3-P_DH_NAD(P)-bd"/>
</dbReference>
<protein>
    <submittedName>
        <fullName evidence="4">Glyceraldehyde-3-phosphate dehydrogenase</fullName>
        <ecNumber evidence="4">1.2.1.12</ecNumber>
    </submittedName>
</protein>
<dbReference type="EC" id="1.2.1.12" evidence="4"/>